<dbReference type="EMBL" id="ML769577">
    <property type="protein sequence ID" value="KAE9393251.1"/>
    <property type="molecule type" value="Genomic_DNA"/>
</dbReference>
<keyword evidence="3" id="KW-1185">Reference proteome</keyword>
<sequence length="535" mass="59245">MLFVDAMDLAEDDNREDECQCPHCLAAPLKVLLQSLFVHMLQQMLFIWYFQEMAPSVLTWAEPVVTEPIDASQLAGTGALAQVSKSTQDVIDKYSQQLHVISVQKPSSSQVIRYLDLLDAGFNVSTCDSALIVSTADILHCVAYDKLMSSPNKIGHALEPVSQLSEHSIEHGTSKASPAPLSLQPASQRSEGPSAPCNSRASAPPAQSPATADASATFYLHLPLSLPFRWILLWLQPLVLPLTLPPRGQLLLNWSQPGFSQSMVTVNSVAPEKPSSTVKRSAMGTEEWALMKQSGVDKQEKLMDEINSTTTEYEVKLKSIADVHGYKVAHVKQLALYSSPIKSRCKVLDWNIMMHFKGNKLNKDAGPGHRKTLEEIHVALHEDEELLEIMKDPAQMKEYQEEYYDEKEAESKGKVQRVSSKSMAQAASKTLDLLQSQCDYAYLSSSTNSFSITTCGSFKKDTAKGFFGAGPGDDFLRDQFWINLAKMGKCFDSYVCMKEASEPFVEEITGMKDLVMAYTKYKGNIVAVYKVSINS</sequence>
<organism evidence="2 3">
    <name type="scientific">Gymnopus androsaceus JB14</name>
    <dbReference type="NCBI Taxonomy" id="1447944"/>
    <lineage>
        <taxon>Eukaryota</taxon>
        <taxon>Fungi</taxon>
        <taxon>Dikarya</taxon>
        <taxon>Basidiomycota</taxon>
        <taxon>Agaricomycotina</taxon>
        <taxon>Agaricomycetes</taxon>
        <taxon>Agaricomycetidae</taxon>
        <taxon>Agaricales</taxon>
        <taxon>Marasmiineae</taxon>
        <taxon>Omphalotaceae</taxon>
        <taxon>Gymnopus</taxon>
    </lineage>
</organism>
<dbReference type="Proteomes" id="UP000799118">
    <property type="component" value="Unassembled WGS sequence"/>
</dbReference>
<evidence type="ECO:0000313" key="3">
    <source>
        <dbReference type="Proteomes" id="UP000799118"/>
    </source>
</evidence>
<evidence type="ECO:0000313" key="2">
    <source>
        <dbReference type="EMBL" id="KAE9393251.1"/>
    </source>
</evidence>
<feature type="compositionally biased region" description="Polar residues" evidence="1">
    <location>
        <begin position="184"/>
        <end position="200"/>
    </location>
</feature>
<reference evidence="2" key="1">
    <citation type="journal article" date="2019" name="Environ. Microbiol.">
        <title>Fungal ecological strategies reflected in gene transcription - a case study of two litter decomposers.</title>
        <authorList>
            <person name="Barbi F."/>
            <person name="Kohler A."/>
            <person name="Barry K."/>
            <person name="Baskaran P."/>
            <person name="Daum C."/>
            <person name="Fauchery L."/>
            <person name="Ihrmark K."/>
            <person name="Kuo A."/>
            <person name="LaButti K."/>
            <person name="Lipzen A."/>
            <person name="Morin E."/>
            <person name="Grigoriev I.V."/>
            <person name="Henrissat B."/>
            <person name="Lindahl B."/>
            <person name="Martin F."/>
        </authorList>
    </citation>
    <scope>NUCLEOTIDE SEQUENCE</scope>
    <source>
        <strain evidence="2">JB14</strain>
    </source>
</reference>
<feature type="region of interest" description="Disordered" evidence="1">
    <location>
        <begin position="165"/>
        <end position="209"/>
    </location>
</feature>
<protein>
    <submittedName>
        <fullName evidence="2">Uncharacterized protein</fullName>
    </submittedName>
</protein>
<dbReference type="OrthoDB" id="3253416at2759"/>
<evidence type="ECO:0000256" key="1">
    <source>
        <dbReference type="SAM" id="MobiDB-lite"/>
    </source>
</evidence>
<gene>
    <name evidence="2" type="ORF">BT96DRAFT_999622</name>
</gene>
<name>A0A6A4H562_9AGAR</name>
<dbReference type="AlphaFoldDB" id="A0A6A4H562"/>
<proteinExistence type="predicted"/>
<accession>A0A6A4H562</accession>